<evidence type="ECO:0000256" key="1">
    <source>
        <dbReference type="SAM" id="Coils"/>
    </source>
</evidence>
<keyword evidence="3" id="KW-1185">Reference proteome</keyword>
<evidence type="ECO:0000313" key="3">
    <source>
        <dbReference type="Proteomes" id="UP000198552"/>
    </source>
</evidence>
<feature type="coiled-coil region" evidence="1">
    <location>
        <begin position="141"/>
        <end position="168"/>
    </location>
</feature>
<protein>
    <recommendedName>
        <fullName evidence="4">DUF3486 family protein</fullName>
    </recommendedName>
</protein>
<accession>A0A1G9UBE6</accession>
<organism evidence="2 3">
    <name type="scientific">Oryzisolibacter propanilivorax</name>
    <dbReference type="NCBI Taxonomy" id="1527607"/>
    <lineage>
        <taxon>Bacteria</taxon>
        <taxon>Pseudomonadati</taxon>
        <taxon>Pseudomonadota</taxon>
        <taxon>Betaproteobacteria</taxon>
        <taxon>Burkholderiales</taxon>
        <taxon>Comamonadaceae</taxon>
        <taxon>Oryzisolibacter</taxon>
    </lineage>
</organism>
<gene>
    <name evidence="2" type="ORF">SAMN05428957_10879</name>
</gene>
<sequence>MGRKSSIDRLDPEIKAYIQAMLASGGVTLSELIADLQQRYPAAARSGSLPSRSAVGRYGQKLERRLSAIRASTEAARLIQQHAGDDKDARSEALTAMVQTELFEAILALQEADEPGEVGERADPGERVALLSKAAKNIATLTRSSINLKEFQAKVEEATRKKLLAEQEANLQEVAKAQGMDADQVDFWRRKFLGIGA</sequence>
<evidence type="ECO:0000313" key="2">
    <source>
        <dbReference type="EMBL" id="SDM57054.1"/>
    </source>
</evidence>
<dbReference type="EMBL" id="FNHP01000008">
    <property type="protein sequence ID" value="SDM57054.1"/>
    <property type="molecule type" value="Genomic_DNA"/>
</dbReference>
<reference evidence="3" key="1">
    <citation type="submission" date="2016-10" db="EMBL/GenBank/DDBJ databases">
        <authorList>
            <person name="Varghese N."/>
            <person name="Submissions S."/>
        </authorList>
    </citation>
    <scope>NUCLEOTIDE SEQUENCE [LARGE SCALE GENOMIC DNA]</scope>
    <source>
        <strain evidence="3">EPL6</strain>
    </source>
</reference>
<dbReference type="STRING" id="1527607.SAMN05428957_10879"/>
<dbReference type="OrthoDB" id="371328at2"/>
<keyword evidence="1" id="KW-0175">Coiled coil</keyword>
<proteinExistence type="predicted"/>
<dbReference type="Pfam" id="PF11985">
    <property type="entry name" value="Phage_Mu_Gp27"/>
    <property type="match status" value="1"/>
</dbReference>
<evidence type="ECO:0008006" key="4">
    <source>
        <dbReference type="Google" id="ProtNLM"/>
    </source>
</evidence>
<dbReference type="AlphaFoldDB" id="A0A1G9UBE6"/>
<dbReference type="InterPro" id="IPR021874">
    <property type="entry name" value="Phage_Mu_Gp27"/>
</dbReference>
<dbReference type="RefSeq" id="WP_091571176.1">
    <property type="nucleotide sequence ID" value="NZ_FNHP01000008.1"/>
</dbReference>
<name>A0A1G9UBE6_9BURK</name>
<dbReference type="Proteomes" id="UP000198552">
    <property type="component" value="Unassembled WGS sequence"/>
</dbReference>